<feature type="domain" description="Reverse transcriptase zinc-binding" evidence="2">
    <location>
        <begin position="177"/>
        <end position="226"/>
    </location>
</feature>
<proteinExistence type="predicted"/>
<protein>
    <recommendedName>
        <fullName evidence="2">Reverse transcriptase zinc-binding domain-containing protein</fullName>
    </recommendedName>
</protein>
<evidence type="ECO:0000259" key="2">
    <source>
        <dbReference type="Pfam" id="PF13966"/>
    </source>
</evidence>
<feature type="region of interest" description="Disordered" evidence="1">
    <location>
        <begin position="254"/>
        <end position="286"/>
    </location>
</feature>
<feature type="region of interest" description="Disordered" evidence="1">
    <location>
        <begin position="88"/>
        <end position="110"/>
    </location>
</feature>
<name>A0AAF0UPS1_SOLVR</name>
<reference evidence="3" key="1">
    <citation type="submission" date="2023-08" db="EMBL/GenBank/DDBJ databases">
        <title>A de novo genome assembly of Solanum verrucosum Schlechtendal, a Mexican diploid species geographically isolated from the other diploid A-genome species in potato relatives.</title>
        <authorList>
            <person name="Hosaka K."/>
        </authorList>
    </citation>
    <scope>NUCLEOTIDE SEQUENCE</scope>
    <source>
        <tissue evidence="3">Young leaves</tissue>
    </source>
</reference>
<dbReference type="Pfam" id="PF13966">
    <property type="entry name" value="zf-RVT"/>
    <property type="match status" value="1"/>
</dbReference>
<dbReference type="EMBL" id="CP133621">
    <property type="protein sequence ID" value="WMV50440.1"/>
    <property type="molecule type" value="Genomic_DNA"/>
</dbReference>
<accession>A0AAF0UPS1</accession>
<dbReference type="InterPro" id="IPR026960">
    <property type="entry name" value="RVT-Znf"/>
</dbReference>
<evidence type="ECO:0000313" key="4">
    <source>
        <dbReference type="Proteomes" id="UP001234989"/>
    </source>
</evidence>
<keyword evidence="4" id="KW-1185">Reference proteome</keyword>
<organism evidence="3 4">
    <name type="scientific">Solanum verrucosum</name>
    <dbReference type="NCBI Taxonomy" id="315347"/>
    <lineage>
        <taxon>Eukaryota</taxon>
        <taxon>Viridiplantae</taxon>
        <taxon>Streptophyta</taxon>
        <taxon>Embryophyta</taxon>
        <taxon>Tracheophyta</taxon>
        <taxon>Spermatophyta</taxon>
        <taxon>Magnoliopsida</taxon>
        <taxon>eudicotyledons</taxon>
        <taxon>Gunneridae</taxon>
        <taxon>Pentapetalae</taxon>
        <taxon>asterids</taxon>
        <taxon>lamiids</taxon>
        <taxon>Solanales</taxon>
        <taxon>Solanaceae</taxon>
        <taxon>Solanoideae</taxon>
        <taxon>Solaneae</taxon>
        <taxon>Solanum</taxon>
    </lineage>
</organism>
<dbReference type="AlphaFoldDB" id="A0AAF0UPS1"/>
<evidence type="ECO:0000313" key="3">
    <source>
        <dbReference type="EMBL" id="WMV50440.1"/>
    </source>
</evidence>
<evidence type="ECO:0000256" key="1">
    <source>
        <dbReference type="SAM" id="MobiDB-lite"/>
    </source>
</evidence>
<sequence>MWRPQGLIGNCPKVNNEDNVMLKDPFETQEIWDRMKACAGDKVPGPNGFSMAFSTSADCSLTDVSRVMILVRKGGRVPVTMVVEKVSGRHPSENMESVSEKGGDTSEKTGSLNLKKLGLRKKRPTMWSRTSVQLLPPRKMPPASSLQQCEPIANLDAMSSELENNKLFTINEKLLVREEISFPHILVWIPKVPRKVCFFAWLASRGAILMTENLRKRKVENQFESVVFDAMPTNLMSMFPFPINVIKKSNPLKRNSLWEGNSDKKKNTSGEMGPSPGQQGKGGVGIKLEGSKSKILMKWLGRFATDEQSLWKEVILEKYDKI</sequence>
<gene>
    <name evidence="3" type="ORF">MTR67_043825</name>
</gene>
<feature type="compositionally biased region" description="Basic and acidic residues" evidence="1">
    <location>
        <begin position="88"/>
        <end position="107"/>
    </location>
</feature>
<dbReference type="Proteomes" id="UP001234989">
    <property type="component" value="Chromosome 10"/>
</dbReference>